<dbReference type="Proteomes" id="UP000783863">
    <property type="component" value="Unassembled WGS sequence"/>
</dbReference>
<gene>
    <name evidence="2" type="ORF">EGD98_14530</name>
</gene>
<protein>
    <submittedName>
        <fullName evidence="2">Uncharacterized protein</fullName>
    </submittedName>
</protein>
<evidence type="ECO:0000256" key="1">
    <source>
        <dbReference type="SAM" id="MobiDB-lite"/>
    </source>
</evidence>
<reference evidence="2" key="1">
    <citation type="submission" date="2021-06" db="EMBL/GenBank/DDBJ databases">
        <title>Halomicroarcula sp. F24A a new haloarchaeum isolated from saline soil.</title>
        <authorList>
            <person name="Duran-Viseras A."/>
            <person name="Sanchez-Porro C."/>
            <person name="Ventosa A."/>
        </authorList>
    </citation>
    <scope>NUCLEOTIDE SEQUENCE</scope>
    <source>
        <strain evidence="2">F24A</strain>
    </source>
</reference>
<feature type="compositionally biased region" description="Basic and acidic residues" evidence="1">
    <location>
        <begin position="29"/>
        <end position="40"/>
    </location>
</feature>
<proteinExistence type="predicted"/>
<evidence type="ECO:0000313" key="3">
    <source>
        <dbReference type="Proteomes" id="UP000783863"/>
    </source>
</evidence>
<name>A0A8J8C8W0_9EURY</name>
<dbReference type="EMBL" id="RKLQ01000002">
    <property type="protein sequence ID" value="MBX0304886.1"/>
    <property type="molecule type" value="Genomic_DNA"/>
</dbReference>
<evidence type="ECO:0000313" key="2">
    <source>
        <dbReference type="EMBL" id="MBX0304886.1"/>
    </source>
</evidence>
<organism evidence="2 3">
    <name type="scientific">Haloarcula salinisoli</name>
    <dbReference type="NCBI Taxonomy" id="2487746"/>
    <lineage>
        <taxon>Archaea</taxon>
        <taxon>Methanobacteriati</taxon>
        <taxon>Methanobacteriota</taxon>
        <taxon>Stenosarchaea group</taxon>
        <taxon>Halobacteria</taxon>
        <taxon>Halobacteriales</taxon>
        <taxon>Haloarculaceae</taxon>
        <taxon>Haloarcula</taxon>
    </lineage>
</organism>
<comment type="caution">
    <text evidence="2">The sequence shown here is derived from an EMBL/GenBank/DDBJ whole genome shotgun (WGS) entry which is preliminary data.</text>
</comment>
<feature type="region of interest" description="Disordered" evidence="1">
    <location>
        <begin position="29"/>
        <end position="53"/>
    </location>
</feature>
<sequence length="53" mass="5900">MEGVHHVVCHKCPFEGLYGSATHASVERTAHEQAYDHRVSSLEINRPEPSAEV</sequence>
<dbReference type="AlphaFoldDB" id="A0A8J8C8W0"/>
<accession>A0A8J8C8W0</accession>
<dbReference type="RefSeq" id="WP_220589082.1">
    <property type="nucleotide sequence ID" value="NZ_RKLQ01000002.1"/>
</dbReference>
<keyword evidence="3" id="KW-1185">Reference proteome</keyword>